<proteinExistence type="predicted"/>
<organism evidence="3 4">
    <name type="scientific">Trichoderma arundinaceum</name>
    <dbReference type="NCBI Taxonomy" id="490622"/>
    <lineage>
        <taxon>Eukaryota</taxon>
        <taxon>Fungi</taxon>
        <taxon>Dikarya</taxon>
        <taxon>Ascomycota</taxon>
        <taxon>Pezizomycotina</taxon>
        <taxon>Sordariomycetes</taxon>
        <taxon>Hypocreomycetidae</taxon>
        <taxon>Hypocreales</taxon>
        <taxon>Hypocreaceae</taxon>
        <taxon>Trichoderma</taxon>
    </lineage>
</organism>
<gene>
    <name evidence="3" type="ORF">TARUN_8026</name>
</gene>
<keyword evidence="4" id="KW-1185">Reference proteome</keyword>
<reference evidence="3 4" key="1">
    <citation type="journal article" date="2018" name="PLoS Pathog.">
        <title>Evolution of structural diversity of trichothecenes, a family of toxins produced by plant pathogenic and entomopathogenic fungi.</title>
        <authorList>
            <person name="Proctor R.H."/>
            <person name="McCormick S.P."/>
            <person name="Kim H.S."/>
            <person name="Cardoza R.E."/>
            <person name="Stanley A.M."/>
            <person name="Lindo L."/>
            <person name="Kelly A."/>
            <person name="Brown D.W."/>
            <person name="Lee T."/>
            <person name="Vaughan M.M."/>
            <person name="Alexander N.J."/>
            <person name="Busman M."/>
            <person name="Gutierrez S."/>
        </authorList>
    </citation>
    <scope>NUCLEOTIDE SEQUENCE [LARGE SCALE GENOMIC DNA]</scope>
    <source>
        <strain evidence="3 4">IBT 40837</strain>
    </source>
</reference>
<evidence type="ECO:0000313" key="4">
    <source>
        <dbReference type="Proteomes" id="UP000266272"/>
    </source>
</evidence>
<protein>
    <submittedName>
        <fullName evidence="3">General substrate transporter</fullName>
    </submittedName>
</protein>
<keyword evidence="2" id="KW-0812">Transmembrane</keyword>
<feature type="compositionally biased region" description="Basic and acidic residues" evidence="1">
    <location>
        <begin position="37"/>
        <end position="59"/>
    </location>
</feature>
<keyword evidence="2" id="KW-1133">Transmembrane helix</keyword>
<dbReference type="OrthoDB" id="5146656at2759"/>
<feature type="transmembrane region" description="Helical" evidence="2">
    <location>
        <begin position="334"/>
        <end position="357"/>
    </location>
</feature>
<evidence type="ECO:0000313" key="3">
    <source>
        <dbReference type="EMBL" id="RFU74217.1"/>
    </source>
</evidence>
<keyword evidence="2" id="KW-0472">Membrane</keyword>
<feature type="region of interest" description="Disordered" evidence="1">
    <location>
        <begin position="28"/>
        <end position="59"/>
    </location>
</feature>
<dbReference type="Proteomes" id="UP000266272">
    <property type="component" value="Unassembled WGS sequence"/>
</dbReference>
<dbReference type="EMBL" id="PXOA01000556">
    <property type="protein sequence ID" value="RFU74217.1"/>
    <property type="molecule type" value="Genomic_DNA"/>
</dbReference>
<feature type="transmembrane region" description="Helical" evidence="2">
    <location>
        <begin position="382"/>
        <end position="409"/>
    </location>
</feature>
<name>A0A395NEG4_TRIAR</name>
<evidence type="ECO:0000256" key="2">
    <source>
        <dbReference type="SAM" id="Phobius"/>
    </source>
</evidence>
<feature type="transmembrane region" description="Helical" evidence="2">
    <location>
        <begin position="199"/>
        <end position="217"/>
    </location>
</feature>
<comment type="caution">
    <text evidence="3">The sequence shown here is derived from an EMBL/GenBank/DDBJ whole genome shotgun (WGS) entry which is preliminary data.</text>
</comment>
<feature type="transmembrane region" description="Helical" evidence="2">
    <location>
        <begin position="237"/>
        <end position="255"/>
    </location>
</feature>
<accession>A0A395NEG4</accession>
<dbReference type="AlphaFoldDB" id="A0A395NEG4"/>
<evidence type="ECO:0000256" key="1">
    <source>
        <dbReference type="SAM" id="MobiDB-lite"/>
    </source>
</evidence>
<sequence>MGIQHSQRHSSSNEKKENKQTVLQLLCVANPSEDTDNDRPDSDRVNVRGDNKPHFSKKKENTQRYDFMISHANISMTEEAPLVAFIQDVDICIRRCSRTAALDECVVEDENNITVAKVRVKVRGFLGVSLDDAIKELCNGLIISSGGNRARVEVLTDRSIWGIIPISPAFNTYWTATFFNDILINGPRRFEEYRQASEPYLVVPLVLMSVATLFKIDEIFYFMHSVLSQDTVPNFDMAAFLGVAMPTIAAVLQRFSAIEEREASRATMRERHNEALTVFKNRTNSVMDRFKSMEDLTWMHNACSEICQMSTAAAVFMTGNKKFLDMLVEHIRQAYATAMVGGAVSTASAVLAASNLWSSLTITSAASTAGAASTSVASASGAFGGIAAVLSPIFLGGLIFSIGTGLGAWRSYKEAKDLEVESDSVRM</sequence>
<feature type="non-terminal residue" evidence="3">
    <location>
        <position position="427"/>
    </location>
</feature>